<dbReference type="InterPro" id="IPR050155">
    <property type="entry name" value="HAD-like_hydrolase_sf"/>
</dbReference>
<evidence type="ECO:0000313" key="2">
    <source>
        <dbReference type="Proteomes" id="UP000235826"/>
    </source>
</evidence>
<dbReference type="OrthoDB" id="5504491at2"/>
<dbReference type="GO" id="GO:0005829">
    <property type="term" value="C:cytosol"/>
    <property type="evidence" value="ECO:0007669"/>
    <property type="project" value="TreeGrafter"/>
</dbReference>
<organism evidence="1 2">
    <name type="scientific">Flavivirga eckloniae</name>
    <dbReference type="NCBI Taxonomy" id="1803846"/>
    <lineage>
        <taxon>Bacteria</taxon>
        <taxon>Pseudomonadati</taxon>
        <taxon>Bacteroidota</taxon>
        <taxon>Flavobacteriia</taxon>
        <taxon>Flavobacteriales</taxon>
        <taxon>Flavobacteriaceae</taxon>
        <taxon>Flavivirga</taxon>
    </lineage>
</organism>
<dbReference type="Gene3D" id="1.10.150.240">
    <property type="entry name" value="Putative phosphatase, domain 2"/>
    <property type="match status" value="1"/>
</dbReference>
<dbReference type="InterPro" id="IPR006439">
    <property type="entry name" value="HAD-SF_hydro_IA"/>
</dbReference>
<reference evidence="1 2" key="1">
    <citation type="submission" date="2018-01" db="EMBL/GenBank/DDBJ databases">
        <title>Complete genome sequence of Flavivirga eckloniae ECD14 isolated from seaweed Ecklonia cava.</title>
        <authorList>
            <person name="Lee J.H."/>
            <person name="Baik K.S."/>
            <person name="Seong C.N."/>
        </authorList>
    </citation>
    <scope>NUCLEOTIDE SEQUENCE [LARGE SCALE GENOMIC DNA]</scope>
    <source>
        <strain evidence="1 2">ECD14</strain>
    </source>
</reference>
<dbReference type="AlphaFoldDB" id="A0A2K9PU27"/>
<keyword evidence="2" id="KW-1185">Reference proteome</keyword>
<dbReference type="InterPro" id="IPR023214">
    <property type="entry name" value="HAD_sf"/>
</dbReference>
<evidence type="ECO:0000313" key="1">
    <source>
        <dbReference type="EMBL" id="AUP80566.1"/>
    </source>
</evidence>
<dbReference type="KEGG" id="fek:C1H87_18350"/>
<dbReference type="SFLD" id="SFLDG01129">
    <property type="entry name" value="C1.5:_HAD__Beta-PGM__Phosphata"/>
    <property type="match status" value="1"/>
</dbReference>
<keyword evidence="1" id="KW-0378">Hydrolase</keyword>
<sequence length="225" mass="24714">MTNIKMVVFDMAGTTINEHNVVYKTLYTVINESGLPVSLEKVLELGAGKEKFQAIKDIINEIDPATSINPEMIFGNFKNMLDEAYSILAVTPIDGVDATMLELKEKGIKVVLNTGYSETVANTLLHKLNWEKDVHYDLLVTADDVEKGRPHPDMILKAMDALHVFDPKTVLKAGDSAVDIEEGKNANCGITVGVLSGAQTKEQLKSAEPTYIIESLATLNQIMDY</sequence>
<dbReference type="Gene3D" id="3.40.50.1000">
    <property type="entry name" value="HAD superfamily/HAD-like"/>
    <property type="match status" value="1"/>
</dbReference>
<dbReference type="GO" id="GO:0008967">
    <property type="term" value="F:phosphoglycolate phosphatase activity"/>
    <property type="evidence" value="ECO:0007669"/>
    <property type="project" value="TreeGrafter"/>
</dbReference>
<dbReference type="GO" id="GO:0006281">
    <property type="term" value="P:DNA repair"/>
    <property type="evidence" value="ECO:0007669"/>
    <property type="project" value="TreeGrafter"/>
</dbReference>
<dbReference type="SUPFAM" id="SSF56784">
    <property type="entry name" value="HAD-like"/>
    <property type="match status" value="1"/>
</dbReference>
<accession>A0A2K9PU27</accession>
<dbReference type="SFLD" id="SFLDS00003">
    <property type="entry name" value="Haloacid_Dehalogenase"/>
    <property type="match status" value="1"/>
</dbReference>
<proteinExistence type="predicted"/>
<dbReference type="NCBIfam" id="TIGR03351">
    <property type="entry name" value="PhnX-like"/>
    <property type="match status" value="1"/>
</dbReference>
<dbReference type="Proteomes" id="UP000235826">
    <property type="component" value="Chromosome"/>
</dbReference>
<dbReference type="EMBL" id="CP025791">
    <property type="protein sequence ID" value="AUP80566.1"/>
    <property type="molecule type" value="Genomic_DNA"/>
</dbReference>
<dbReference type="PANTHER" id="PTHR43434">
    <property type="entry name" value="PHOSPHOGLYCOLATE PHOSPHATASE"/>
    <property type="match status" value="1"/>
</dbReference>
<dbReference type="PRINTS" id="PR00413">
    <property type="entry name" value="HADHALOGNASE"/>
</dbReference>
<dbReference type="InterPro" id="IPR023198">
    <property type="entry name" value="PGP-like_dom2"/>
</dbReference>
<dbReference type="InterPro" id="IPR036412">
    <property type="entry name" value="HAD-like_sf"/>
</dbReference>
<dbReference type="RefSeq" id="WP_102757212.1">
    <property type="nucleotide sequence ID" value="NZ_CP025791.1"/>
</dbReference>
<protein>
    <submittedName>
        <fullName evidence="1">HAD family hydrolase</fullName>
    </submittedName>
</protein>
<name>A0A2K9PU27_9FLAO</name>
<dbReference type="Pfam" id="PF00702">
    <property type="entry name" value="Hydrolase"/>
    <property type="match status" value="1"/>
</dbReference>
<dbReference type="PANTHER" id="PTHR43434:SF19">
    <property type="entry name" value="PHOSPHONOACETALDEHYDE HYDROLASE"/>
    <property type="match status" value="1"/>
</dbReference>
<dbReference type="InterPro" id="IPR022468">
    <property type="entry name" value="PhnX-like"/>
</dbReference>
<gene>
    <name evidence="1" type="ORF">C1H87_18350</name>
</gene>